<proteinExistence type="predicted"/>
<reference evidence="2" key="1">
    <citation type="submission" date="2022-10" db="EMBL/GenBank/DDBJ databases">
        <title>Luteolibacter sp. GHJ8, whole genome shotgun sequencing project.</title>
        <authorList>
            <person name="Zhao G."/>
            <person name="Shen L."/>
        </authorList>
    </citation>
    <scope>NUCLEOTIDE SEQUENCE</scope>
    <source>
        <strain evidence="2">GHJ8</strain>
    </source>
</reference>
<keyword evidence="3" id="KW-1185">Reference proteome</keyword>
<evidence type="ECO:0000313" key="2">
    <source>
        <dbReference type="EMBL" id="MCW1916058.1"/>
    </source>
</evidence>
<name>A0ABT3G881_9BACT</name>
<feature type="chain" id="PRO_5046821706" description="Exo-alpha-sialidase" evidence="1">
    <location>
        <begin position="21"/>
        <end position="524"/>
    </location>
</feature>
<dbReference type="InterPro" id="IPR036278">
    <property type="entry name" value="Sialidase_sf"/>
</dbReference>
<organism evidence="2 3">
    <name type="scientific">Luteolibacter rhizosphaerae</name>
    <dbReference type="NCBI Taxonomy" id="2989719"/>
    <lineage>
        <taxon>Bacteria</taxon>
        <taxon>Pseudomonadati</taxon>
        <taxon>Verrucomicrobiota</taxon>
        <taxon>Verrucomicrobiia</taxon>
        <taxon>Verrucomicrobiales</taxon>
        <taxon>Verrucomicrobiaceae</taxon>
        <taxon>Luteolibacter</taxon>
    </lineage>
</organism>
<dbReference type="EMBL" id="JAPDDR010000012">
    <property type="protein sequence ID" value="MCW1916058.1"/>
    <property type="molecule type" value="Genomic_DNA"/>
</dbReference>
<evidence type="ECO:0000313" key="3">
    <source>
        <dbReference type="Proteomes" id="UP001165653"/>
    </source>
</evidence>
<evidence type="ECO:0008006" key="4">
    <source>
        <dbReference type="Google" id="ProtNLM"/>
    </source>
</evidence>
<evidence type="ECO:0000256" key="1">
    <source>
        <dbReference type="SAM" id="SignalP"/>
    </source>
</evidence>
<dbReference type="Proteomes" id="UP001165653">
    <property type="component" value="Unassembled WGS sequence"/>
</dbReference>
<protein>
    <recommendedName>
        <fullName evidence="4">Exo-alpha-sialidase</fullName>
    </recommendedName>
</protein>
<sequence>MKISLWITLALLMCPFAMRAEPPPPPGTVIHHSPASSGLYIGSPSLCVMPDGSYLASHDLFGPASKEHELAWGRLYRSTDRGKSWSHVRDFEGFFWQGLFVHRGAAYALGTDKHHGRVVIRRSSDGMKWSEPVVLTEGEWHTAPMPVIEHGGRIWRAIEDAMGGDKWGERYRARMTSAAADSDLMKPESWSFTNPLPRDAAWLGGNFRAWLEGNAVMAPDGSMVNVLRVDNPQVPEKAAIVRISGDGGSASFDPARGFIDFDGGAKKFTIRRDPLTEDYWALATIIPERHADPALGRPSAVRNTLALVRSKDLQKWETCSILLYHPDVSRHGFQYVDWQFDGEDLIAACRTAWDDAEGGARNNHDANFITFHRWENFRLLSRKDDVPMPEPEMVKHENGELIVRGSEFEIGTLANGEKAFSNRPYVWHEVPGSVGGRPFTRLGGGNRALLEVTAKKELQLQIATAGALPGIETGGWQASADSFHYNDRSKTRLQIFTREIKTGETIRLPKGNWTGSLLILPAAP</sequence>
<dbReference type="Gene3D" id="2.120.10.10">
    <property type="match status" value="1"/>
</dbReference>
<dbReference type="RefSeq" id="WP_264515622.1">
    <property type="nucleotide sequence ID" value="NZ_JAPDDR010000012.1"/>
</dbReference>
<feature type="signal peptide" evidence="1">
    <location>
        <begin position="1"/>
        <end position="20"/>
    </location>
</feature>
<comment type="caution">
    <text evidence="2">The sequence shown here is derived from an EMBL/GenBank/DDBJ whole genome shotgun (WGS) entry which is preliminary data.</text>
</comment>
<dbReference type="CDD" id="cd15482">
    <property type="entry name" value="Sialidase_non-viral"/>
    <property type="match status" value="1"/>
</dbReference>
<keyword evidence="1" id="KW-0732">Signal</keyword>
<accession>A0ABT3G881</accession>
<dbReference type="SUPFAM" id="SSF50939">
    <property type="entry name" value="Sialidases"/>
    <property type="match status" value="1"/>
</dbReference>
<gene>
    <name evidence="2" type="ORF">OJ996_20890</name>
</gene>